<keyword evidence="5 7" id="KW-1133">Transmembrane helix</keyword>
<proteinExistence type="inferred from homology"/>
<dbReference type="SUPFAM" id="SSF161098">
    <property type="entry name" value="MetI-like"/>
    <property type="match status" value="1"/>
</dbReference>
<dbReference type="InterPro" id="IPR000515">
    <property type="entry name" value="MetI-like"/>
</dbReference>
<feature type="transmembrane region" description="Helical" evidence="7">
    <location>
        <begin position="47"/>
        <end position="67"/>
    </location>
</feature>
<dbReference type="InterPro" id="IPR051393">
    <property type="entry name" value="ABC_transporter_permease"/>
</dbReference>
<dbReference type="PANTHER" id="PTHR30193:SF41">
    <property type="entry name" value="DIACETYLCHITOBIOSE UPTAKE SYSTEM PERMEASE PROTEIN NGCF"/>
    <property type="match status" value="1"/>
</dbReference>
<gene>
    <name evidence="8" type="ORF">CP978_03265</name>
</gene>
<dbReference type="PANTHER" id="PTHR30193">
    <property type="entry name" value="ABC TRANSPORTER PERMEASE PROTEIN"/>
    <property type="match status" value="1"/>
</dbReference>
<dbReference type="CDD" id="cd06261">
    <property type="entry name" value="TM_PBP2"/>
    <property type="match status" value="1"/>
</dbReference>
<evidence type="ECO:0000313" key="8">
    <source>
        <dbReference type="EMBL" id="QEV37688.1"/>
    </source>
</evidence>
<evidence type="ECO:0000313" key="9">
    <source>
        <dbReference type="Proteomes" id="UP000325763"/>
    </source>
</evidence>
<comment type="subcellular location">
    <subcellularLocation>
        <location evidence="1 7">Cell membrane</location>
        <topology evidence="1 7">Multi-pass membrane protein</topology>
    </subcellularLocation>
</comment>
<dbReference type="InterPro" id="IPR035906">
    <property type="entry name" value="MetI-like_sf"/>
</dbReference>
<dbReference type="GO" id="GO:0055085">
    <property type="term" value="P:transmembrane transport"/>
    <property type="evidence" value="ECO:0007669"/>
    <property type="project" value="InterPro"/>
</dbReference>
<evidence type="ECO:0000256" key="3">
    <source>
        <dbReference type="ARBA" id="ARBA00022475"/>
    </source>
</evidence>
<dbReference type="AlphaFoldDB" id="A0A5P2VWB4"/>
<keyword evidence="2 7" id="KW-0813">Transport</keyword>
<evidence type="ECO:0000256" key="5">
    <source>
        <dbReference type="ARBA" id="ARBA00022989"/>
    </source>
</evidence>
<dbReference type="Proteomes" id="UP000325763">
    <property type="component" value="Chromosome"/>
</dbReference>
<dbReference type="GO" id="GO:0005886">
    <property type="term" value="C:plasma membrane"/>
    <property type="evidence" value="ECO:0007669"/>
    <property type="project" value="UniProtKB-SubCell"/>
</dbReference>
<dbReference type="KEGG" id="snq:CP978_03265"/>
<keyword evidence="4 7" id="KW-0812">Transmembrane</keyword>
<dbReference type="PROSITE" id="PS50928">
    <property type="entry name" value="ABC_TM1"/>
    <property type="match status" value="1"/>
</dbReference>
<feature type="transmembrane region" description="Helical" evidence="7">
    <location>
        <begin position="300"/>
        <end position="322"/>
    </location>
</feature>
<dbReference type="Gene3D" id="1.10.3720.10">
    <property type="entry name" value="MetI-like"/>
    <property type="match status" value="1"/>
</dbReference>
<evidence type="ECO:0000256" key="7">
    <source>
        <dbReference type="RuleBase" id="RU363032"/>
    </source>
</evidence>
<feature type="transmembrane region" description="Helical" evidence="7">
    <location>
        <begin position="142"/>
        <end position="162"/>
    </location>
</feature>
<evidence type="ECO:0000256" key="2">
    <source>
        <dbReference type="ARBA" id="ARBA00022448"/>
    </source>
</evidence>
<protein>
    <submittedName>
        <fullName evidence="8">Sugar ABC transporter permease</fullName>
    </submittedName>
</protein>
<evidence type="ECO:0000256" key="4">
    <source>
        <dbReference type="ARBA" id="ARBA00022692"/>
    </source>
</evidence>
<organism evidence="8 9">
    <name type="scientific">Streptomyces nodosus</name>
    <dbReference type="NCBI Taxonomy" id="40318"/>
    <lineage>
        <taxon>Bacteria</taxon>
        <taxon>Bacillati</taxon>
        <taxon>Actinomycetota</taxon>
        <taxon>Actinomycetes</taxon>
        <taxon>Kitasatosporales</taxon>
        <taxon>Streptomycetaceae</taxon>
        <taxon>Streptomyces</taxon>
    </lineage>
</organism>
<evidence type="ECO:0000256" key="1">
    <source>
        <dbReference type="ARBA" id="ARBA00004651"/>
    </source>
</evidence>
<evidence type="ECO:0000256" key="6">
    <source>
        <dbReference type="ARBA" id="ARBA00023136"/>
    </source>
</evidence>
<dbReference type="Pfam" id="PF00528">
    <property type="entry name" value="BPD_transp_1"/>
    <property type="match status" value="1"/>
</dbReference>
<keyword evidence="6 7" id="KW-0472">Membrane</keyword>
<feature type="transmembrane region" description="Helical" evidence="7">
    <location>
        <begin position="193"/>
        <end position="214"/>
    </location>
</feature>
<dbReference type="RefSeq" id="WP_079161984.1">
    <property type="nucleotide sequence ID" value="NZ_CP009313.1"/>
</dbReference>
<keyword evidence="3" id="KW-1003">Cell membrane</keyword>
<dbReference type="EMBL" id="CP023747">
    <property type="protein sequence ID" value="QEV37688.1"/>
    <property type="molecule type" value="Genomic_DNA"/>
</dbReference>
<dbReference type="OrthoDB" id="9804439at2"/>
<name>A0A5P2VWB4_9ACTN</name>
<reference evidence="8 9" key="1">
    <citation type="submission" date="2017-09" db="EMBL/GenBank/DDBJ databases">
        <title>Streptomyces genome completion.</title>
        <authorList>
            <person name="Lee N."/>
            <person name="Cho B.-K."/>
        </authorList>
    </citation>
    <scope>NUCLEOTIDE SEQUENCE [LARGE SCALE GENOMIC DNA]</scope>
    <source>
        <strain evidence="8 9">ATCC 14899</strain>
    </source>
</reference>
<comment type="similarity">
    <text evidence="7">Belongs to the binding-protein-dependent transport system permease family.</text>
</comment>
<sequence length="327" mass="35684">MTAAPLSGRATATEPAPPAQDRPGQEPRDHRRRHGLRAWAGRQYWPAVWYLLPAAVFYTLFVLRPLGQTAWISLFRWDGLTEGRWVGLGNYRALLSDTRIPAAIGHSLEFVVFYALLPVALGLFLAALMSRIRIHGLSFFRAVLFLPQILATVVVAVSWRWIYDIDGPLNAALRAVGLGSLARAWLGDYHTALPSVGLVGTWVMYGLCMVLFLAGTQKIPTELYESARIDGCGPVREFFTVTLPALRGEMSIALVLTITYALRNFDLVWNTTTGGPGTSTTVPSVFIYQGAFLTHEVGGAAAISVCLTAVVLVVTGVVMRLVRGKEG</sequence>
<feature type="transmembrane region" description="Helical" evidence="7">
    <location>
        <begin position="111"/>
        <end position="130"/>
    </location>
</feature>
<accession>A0A5P2VWB4</accession>